<protein>
    <submittedName>
        <fullName evidence="1">Uncharacterized protein</fullName>
    </submittedName>
</protein>
<gene>
    <name evidence="1" type="ORF">HMPREF9021_02698</name>
</gene>
<accession>U6Q2E5</accession>
<evidence type="ECO:0000313" key="1">
    <source>
        <dbReference type="EMBL" id="EJZ50054.1"/>
    </source>
</evidence>
<reference evidence="1 2" key="1">
    <citation type="submission" date="2010-03" db="EMBL/GenBank/DDBJ databases">
        <authorList>
            <consortium name="The Broad Institute Genome Sequencing Platform"/>
            <person name="Ward D."/>
            <person name="Earl A."/>
            <person name="Feldgarden M."/>
            <person name="Gevers D."/>
            <person name="Young S."/>
            <person name="Zeng Q."/>
            <person name="Koehrsen M."/>
            <person name="Alvarado L."/>
            <person name="Berlin A.M."/>
            <person name="Borenstein D."/>
            <person name="Chapman S.B."/>
            <person name="Chen Z."/>
            <person name="Engels R."/>
            <person name="Freedman E."/>
            <person name="Gellesch M."/>
            <person name="Goldberg J."/>
            <person name="Griggs A."/>
            <person name="Gujja S."/>
            <person name="Heilman E.R."/>
            <person name="Heiman D.I."/>
            <person name="Hepburn T.A."/>
            <person name="Howarth C."/>
            <person name="Jen D."/>
            <person name="Larson L."/>
            <person name="Mehta T."/>
            <person name="Park D."/>
            <person name="Pearson M."/>
            <person name="Richards J."/>
            <person name="Roberts A."/>
            <person name="Saif S."/>
            <person name="Shea T.D."/>
            <person name="Shenoy N."/>
            <person name="Sisk P."/>
            <person name="Stolte C."/>
            <person name="Sykes S.N."/>
            <person name="Walk T."/>
            <person name="White J."/>
            <person name="Yandava C."/>
            <person name="Izard J."/>
            <person name="Baranova O.V."/>
            <person name="Blanton J.M."/>
            <person name="Tanner A.C."/>
            <person name="Dewhirst F."/>
            <person name="Haas B."/>
            <person name="Nusbaum C."/>
            <person name="Birren B."/>
        </authorList>
    </citation>
    <scope>NUCLEOTIDE SEQUENCE [LARGE SCALE GENOMIC DNA]</scope>
    <source>
        <strain evidence="1 2">ATCC 29453</strain>
    </source>
</reference>
<dbReference type="KEGG" id="smur:BWP33_07320"/>
<dbReference type="Proteomes" id="UP000017813">
    <property type="component" value="Unassembled WGS sequence"/>
</dbReference>
<organism evidence="1 2">
    <name type="scientific">Simonsiella muelleri ATCC 29453</name>
    <dbReference type="NCBI Taxonomy" id="641147"/>
    <lineage>
        <taxon>Bacteria</taxon>
        <taxon>Pseudomonadati</taxon>
        <taxon>Pseudomonadota</taxon>
        <taxon>Betaproteobacteria</taxon>
        <taxon>Neisseriales</taxon>
        <taxon>Neisseriaceae</taxon>
        <taxon>Simonsiella</taxon>
    </lineage>
</organism>
<reference evidence="1 2" key="2">
    <citation type="submission" date="2011-10" db="EMBL/GenBank/DDBJ databases">
        <title>The Genome Sequence of Simonsiella muelleri ATCC 29453.</title>
        <authorList>
            <consortium name="The Broad Institute Genome Sequencing Platform"/>
            <consortium name="The Broad Institute Genome Sequencing Center for Infectious Disease"/>
            <person name="Earl A."/>
            <person name="Ward D."/>
            <person name="Feldgarden M."/>
            <person name="Gevers D."/>
            <person name="Izard J."/>
            <person name="Baranova O.V."/>
            <person name="Blanton J.M."/>
            <person name="Tanner A.C."/>
            <person name="Dewhirst F."/>
            <person name="Young S.K."/>
            <person name="Zeng Q."/>
            <person name="Gargeya S."/>
            <person name="Fitzgerald M."/>
            <person name="Haas B."/>
            <person name="Abouelleil A."/>
            <person name="Alvarado L."/>
            <person name="Arachchi H.M."/>
            <person name="Berlin A."/>
            <person name="Brown A."/>
            <person name="Chapman S.B."/>
            <person name="Chen Z."/>
            <person name="Dunbar C."/>
            <person name="Freedman E."/>
            <person name="Gearin G."/>
            <person name="Goldberg J."/>
            <person name="Griggs A."/>
            <person name="Gujja S."/>
            <person name="Heiman D."/>
            <person name="Howarth C."/>
            <person name="Larson L."/>
            <person name="Lui A."/>
            <person name="MacDonald P.J.P."/>
            <person name="Montmayeur A."/>
            <person name="Murphy C."/>
            <person name="Neiman D."/>
            <person name="Pearson M."/>
            <person name="Priest M."/>
            <person name="Roberts A."/>
            <person name="Saif S."/>
            <person name="Shea T."/>
            <person name="Shenoy N."/>
            <person name="Sisk P."/>
            <person name="Stolte C."/>
            <person name="Sykes S."/>
            <person name="Wortman J."/>
            <person name="Nusbaum C."/>
            <person name="Birren B."/>
        </authorList>
    </citation>
    <scope>NUCLEOTIDE SEQUENCE [LARGE SCALE GENOMIC DNA]</scope>
    <source>
        <strain evidence="1 2">ATCC 29453</strain>
    </source>
</reference>
<dbReference type="KEGG" id="smur:BWP33_07710"/>
<dbReference type="AlphaFoldDB" id="U6Q2E5"/>
<sequence>MSNIGYNDGYWGFSDAAVDEYYGWSWTDHMENIAHSIEQEFKKAVSGWLLEDAIEQLDSEELIEFKNDVSFQREWFFESLQWQKEFTQDELDYWFKNWQ</sequence>
<dbReference type="RefSeq" id="WP_002643114.1">
    <property type="nucleotide sequence ID" value="NZ_CP019448.1"/>
</dbReference>
<dbReference type="EMBL" id="ADCY02000075">
    <property type="protein sequence ID" value="EJZ50054.1"/>
    <property type="molecule type" value="Genomic_DNA"/>
</dbReference>
<dbReference type="STRING" id="641147.HMPREF9021_02698"/>
<name>U6Q2E5_9NEIS</name>
<dbReference type="HOGENOM" id="CLU_2318563_0_0_4"/>
<keyword evidence="2" id="KW-1185">Reference proteome</keyword>
<evidence type="ECO:0000313" key="2">
    <source>
        <dbReference type="Proteomes" id="UP000017813"/>
    </source>
</evidence>
<comment type="caution">
    <text evidence="1">The sequence shown here is derived from an EMBL/GenBank/DDBJ whole genome shotgun (WGS) entry which is preliminary data.</text>
</comment>
<proteinExistence type="predicted"/>